<evidence type="ECO:0000259" key="2">
    <source>
        <dbReference type="Pfam" id="PF12323"/>
    </source>
</evidence>
<dbReference type="InterPro" id="IPR021027">
    <property type="entry name" value="Transposase_put_HTH"/>
</dbReference>
<feature type="compositionally biased region" description="Polar residues" evidence="1">
    <location>
        <begin position="26"/>
        <end position="40"/>
    </location>
</feature>
<sequence length="298" mass="33561">MRRRHNGVHKCESPTGIGLSIGHGTGTSMPNSPDSTTQAPDTVHRTVRLRLFPGDAATGILLTAIAGACRYVWNHMLADCEWRYARWKEMHVPALNWPEVHAGKTAWAKAVRKRMRPGPSTSFFTLVQRFTELRNDPDRAWLKAYPYKVVRYSLKYLADAYARYKADPVNEGKPRFKARHCTVPAFTIPEAVRMDGNRLYMPKVGWLRLAGSDPYAGCKPLTVRVRMEGTEQHPKWYAHVCYEVPAEQVKQPAADGALGLDRNVGQATDSEGTVYAMPDTDKLDAQIARKQRGLSRKQ</sequence>
<feature type="domain" description="Transposase putative helix-turn-helix" evidence="2">
    <location>
        <begin position="47"/>
        <end position="86"/>
    </location>
</feature>
<proteinExistence type="predicted"/>
<comment type="caution">
    <text evidence="3">The sequence shown here is derived from an EMBL/GenBank/DDBJ whole genome shotgun (WGS) entry which is preliminary data.</text>
</comment>
<accession>A0A6B1DTB3</accession>
<organism evidence="3">
    <name type="scientific">Caldilineaceae bacterium SB0662_bin_9</name>
    <dbReference type="NCBI Taxonomy" id="2605258"/>
    <lineage>
        <taxon>Bacteria</taxon>
        <taxon>Bacillati</taxon>
        <taxon>Chloroflexota</taxon>
        <taxon>Caldilineae</taxon>
        <taxon>Caldilineales</taxon>
        <taxon>Caldilineaceae</taxon>
    </lineage>
</organism>
<evidence type="ECO:0000313" key="3">
    <source>
        <dbReference type="EMBL" id="MYD91030.1"/>
    </source>
</evidence>
<protein>
    <submittedName>
        <fullName evidence="3">Transposase</fullName>
    </submittedName>
</protein>
<dbReference type="AlphaFoldDB" id="A0A6B1DTB3"/>
<reference evidence="3" key="1">
    <citation type="submission" date="2019-09" db="EMBL/GenBank/DDBJ databases">
        <title>Characterisation of the sponge microbiome using genome-centric metagenomics.</title>
        <authorList>
            <person name="Engelberts J.P."/>
            <person name="Robbins S.J."/>
            <person name="De Goeij J.M."/>
            <person name="Aranda M."/>
            <person name="Bell S.C."/>
            <person name="Webster N.S."/>
        </authorList>
    </citation>
    <scope>NUCLEOTIDE SEQUENCE</scope>
    <source>
        <strain evidence="3">SB0662_bin_9</strain>
    </source>
</reference>
<dbReference type="EMBL" id="VXPY01000084">
    <property type="protein sequence ID" value="MYD91030.1"/>
    <property type="molecule type" value="Genomic_DNA"/>
</dbReference>
<name>A0A6B1DTB3_9CHLR</name>
<feature type="region of interest" description="Disordered" evidence="1">
    <location>
        <begin position="1"/>
        <end position="41"/>
    </location>
</feature>
<evidence type="ECO:0000256" key="1">
    <source>
        <dbReference type="SAM" id="MobiDB-lite"/>
    </source>
</evidence>
<gene>
    <name evidence="3" type="ORF">F4Y08_11970</name>
</gene>
<dbReference type="Pfam" id="PF12323">
    <property type="entry name" value="HTH_OrfB_IS605"/>
    <property type="match status" value="1"/>
</dbReference>